<protein>
    <submittedName>
        <fullName evidence="1">Unannotated protein</fullName>
    </submittedName>
</protein>
<dbReference type="AlphaFoldDB" id="A0A6J6GTP5"/>
<name>A0A6J6GTP5_9ZZZZ</name>
<evidence type="ECO:0000313" key="1">
    <source>
        <dbReference type="EMBL" id="CAB4602295.1"/>
    </source>
</evidence>
<organism evidence="1">
    <name type="scientific">freshwater metagenome</name>
    <dbReference type="NCBI Taxonomy" id="449393"/>
    <lineage>
        <taxon>unclassified sequences</taxon>
        <taxon>metagenomes</taxon>
        <taxon>ecological metagenomes</taxon>
    </lineage>
</organism>
<proteinExistence type="predicted"/>
<dbReference type="EMBL" id="CAEZUO010000023">
    <property type="protein sequence ID" value="CAB4602295.1"/>
    <property type="molecule type" value="Genomic_DNA"/>
</dbReference>
<gene>
    <name evidence="1" type="ORF">UFOPK1827_00697</name>
</gene>
<reference evidence="1" key="1">
    <citation type="submission" date="2020-05" db="EMBL/GenBank/DDBJ databases">
        <authorList>
            <person name="Chiriac C."/>
            <person name="Salcher M."/>
            <person name="Ghai R."/>
            <person name="Kavagutti S V."/>
        </authorList>
    </citation>
    <scope>NUCLEOTIDE SEQUENCE</scope>
</reference>
<sequence length="46" mass="5626">MIVLSIEVIVTAMQIAIRVNQRRWWIRSGVQRLDIFFVLPFRFRSY</sequence>
<accession>A0A6J6GTP5</accession>